<dbReference type="NCBIfam" id="TIGR00484">
    <property type="entry name" value="EF-G"/>
    <property type="match status" value="1"/>
</dbReference>
<dbReference type="GO" id="GO:0003924">
    <property type="term" value="F:GTPase activity"/>
    <property type="evidence" value="ECO:0007669"/>
    <property type="project" value="InterPro"/>
</dbReference>
<dbReference type="PROSITE" id="PS51722">
    <property type="entry name" value="G_TR_2"/>
    <property type="match status" value="1"/>
</dbReference>
<reference evidence="10" key="2">
    <citation type="submission" date="2013-07" db="EMBL/GenBank/DDBJ databases">
        <authorList>
            <person name="Morais-Silva F.O."/>
            <person name="Rezende A.M."/>
            <person name="Pimentel C."/>
            <person name="Resende D.M."/>
            <person name="Santos C.I."/>
            <person name="Clemente C."/>
            <person name="de Oliveira L.M."/>
            <person name="da Silva S.M."/>
            <person name="Costa D.A."/>
            <person name="Varela-Raposo A."/>
            <person name="Horacio E.C.A."/>
            <person name="Matos M."/>
            <person name="Flores O."/>
            <person name="Ruiz J.C."/>
            <person name="Rodrigues-Pousada C."/>
        </authorList>
    </citation>
    <scope>NUCLEOTIDE SEQUENCE [LARGE SCALE GENOMIC DNA]</scope>
    <source>
        <strain evidence="10">ATCC 19364 / DSM 1382 / NCIMB 9332 / VKM B-1759</strain>
    </source>
</reference>
<dbReference type="Proteomes" id="UP000016587">
    <property type="component" value="Chromosome"/>
</dbReference>
<dbReference type="InterPro" id="IPR035649">
    <property type="entry name" value="EFG_V"/>
</dbReference>
<evidence type="ECO:0000256" key="5">
    <source>
        <dbReference type="ARBA" id="ARBA00023134"/>
    </source>
</evidence>
<evidence type="ECO:0000313" key="9">
    <source>
        <dbReference type="EMBL" id="AGW14254.1"/>
    </source>
</evidence>
<dbReference type="Pfam" id="PF03764">
    <property type="entry name" value="EFG_IV"/>
    <property type="match status" value="1"/>
</dbReference>
<gene>
    <name evidence="9" type="primary">fusA-2</name>
    <name evidence="9" type="ORF">DGI_2518</name>
</gene>
<dbReference type="Pfam" id="PF00679">
    <property type="entry name" value="EFG_C"/>
    <property type="match status" value="1"/>
</dbReference>
<dbReference type="InterPro" id="IPR041095">
    <property type="entry name" value="EFG_II"/>
</dbReference>
<organism evidence="9 10">
    <name type="scientific">Megalodesulfovibrio gigas (strain ATCC 19364 / DSM 1382 / NCIMB 9332 / VKM B-1759)</name>
    <name type="common">Desulfovibrio gigas</name>
    <dbReference type="NCBI Taxonomy" id="1121448"/>
    <lineage>
        <taxon>Bacteria</taxon>
        <taxon>Pseudomonadati</taxon>
        <taxon>Thermodesulfobacteriota</taxon>
        <taxon>Desulfovibrionia</taxon>
        <taxon>Desulfovibrionales</taxon>
        <taxon>Desulfovibrionaceae</taxon>
        <taxon>Megalodesulfovibrio</taxon>
    </lineage>
</organism>
<dbReference type="InterPro" id="IPR020568">
    <property type="entry name" value="Ribosomal_Su5_D2-typ_SF"/>
</dbReference>
<dbReference type="GO" id="GO:0032790">
    <property type="term" value="P:ribosome disassembly"/>
    <property type="evidence" value="ECO:0007669"/>
    <property type="project" value="TreeGrafter"/>
</dbReference>
<dbReference type="InterPro" id="IPR027417">
    <property type="entry name" value="P-loop_NTPase"/>
</dbReference>
<keyword evidence="4" id="KW-0648">Protein biosynthesis</keyword>
<keyword evidence="2" id="KW-0547">Nucleotide-binding</keyword>
<keyword evidence="5" id="KW-0342">GTP-binding</keyword>
<comment type="similarity">
    <text evidence="1">Belongs to the TRAFAC class translation factor GTPase superfamily. Classic translation factor GTPase family. EF-G/EF-2 subfamily.</text>
</comment>
<dbReference type="STRING" id="1121448.DGI_2518"/>
<evidence type="ECO:0000313" key="10">
    <source>
        <dbReference type="Proteomes" id="UP000016587"/>
    </source>
</evidence>
<dbReference type="GO" id="GO:0005525">
    <property type="term" value="F:GTP binding"/>
    <property type="evidence" value="ECO:0007669"/>
    <property type="project" value="UniProtKB-UniRule"/>
</dbReference>
<dbReference type="PANTHER" id="PTHR43261:SF1">
    <property type="entry name" value="RIBOSOME-RELEASING FACTOR 2, MITOCHONDRIAL"/>
    <property type="match status" value="1"/>
</dbReference>
<dbReference type="Pfam" id="PF00009">
    <property type="entry name" value="GTP_EFTU"/>
    <property type="match status" value="1"/>
</dbReference>
<evidence type="ECO:0000259" key="8">
    <source>
        <dbReference type="PROSITE" id="PS51722"/>
    </source>
</evidence>
<evidence type="ECO:0000256" key="3">
    <source>
        <dbReference type="ARBA" id="ARBA00022768"/>
    </source>
</evidence>
<dbReference type="OrthoDB" id="9801472at2"/>
<feature type="domain" description="Tr-type G" evidence="8">
    <location>
        <begin position="9"/>
        <end position="284"/>
    </location>
</feature>
<keyword evidence="3 9" id="KW-0251">Elongation factor</keyword>
<name>T2GDK3_MEGG1</name>
<dbReference type="SUPFAM" id="SSF54980">
    <property type="entry name" value="EF-G C-terminal domain-like"/>
    <property type="match status" value="2"/>
</dbReference>
<protein>
    <recommendedName>
        <fullName evidence="7">Elongation factor G</fullName>
    </recommendedName>
</protein>
<dbReference type="CDD" id="cd16262">
    <property type="entry name" value="EFG_III"/>
    <property type="match status" value="1"/>
</dbReference>
<dbReference type="CDD" id="cd03713">
    <property type="entry name" value="EFG_mtEFG_C"/>
    <property type="match status" value="1"/>
</dbReference>
<dbReference type="Pfam" id="PF14492">
    <property type="entry name" value="EFG_III"/>
    <property type="match status" value="1"/>
</dbReference>
<dbReference type="SMART" id="SM00889">
    <property type="entry name" value="EFG_IV"/>
    <property type="match status" value="1"/>
</dbReference>
<dbReference type="Gene3D" id="2.40.30.10">
    <property type="entry name" value="Translation factors"/>
    <property type="match status" value="1"/>
</dbReference>
<sequence>MAKRAAAQARVRNLGIIAHIDAGKTTLSERILYYTHKIHRLGEVHEGTAAMDYLPEEQERGITIVSACTTVQWHDHTINLIDTPGHVDFTIEVERSLRVLDGAVGVFCAVGGVEPQSETVWRQSEKFAIPKLAFINKMDRPGADFSLVLGQLETILRARPLPVQIPWGHEQDLRGVIDVVGMQTLVFDQATRGEQVQRLPLDDDTLALALPWRERLVETLAEADESLLDDYLAGQPLELSRLQALIRAGTLERRFTPVFAGSALRNIGVQPLLDGVVAYLPSPLEVPQAEGVDPVRNQTIQCDPSPTAPLAALVFKLQVESGHRLALLRLYAGTLHEGDTVFNAIQHKDERAQRIFHLHADHREQRREAVAGEIVGVMGLKFAKTGDTLCAKEHPLVLERIAEYQPVISMALEPRNADESARLDEALDKYLAEDPTLRLEINEETGQRLVSGMGELHLDVLLERMRREFGISPRAGTPQVLHTETATASAAGHGVFDRELGDIRHAGEVRLFLEPMPRGAGNVVRFELDTTAWPQPLVEAVSQGIEDGLQSGVLQGYPVRDVKVRIAELARRDGQGTPPGFHMAAQAALREALRTAAPRLLEPVMRVEIALPDEYVGEAVGLLAAKGGRVENIQDRGGQKVVQGLATMGRLFGFSTALRSATQGRAGLTMQFLRFDTLD</sequence>
<dbReference type="FunFam" id="3.30.70.240:FF:000001">
    <property type="entry name" value="Elongation factor G"/>
    <property type="match status" value="1"/>
</dbReference>
<dbReference type="HOGENOM" id="CLU_002794_4_1_7"/>
<dbReference type="FunFam" id="3.40.50.300:FF:000029">
    <property type="entry name" value="Elongation factor G"/>
    <property type="match status" value="1"/>
</dbReference>
<dbReference type="InterPro" id="IPR000640">
    <property type="entry name" value="EFG_V-like"/>
</dbReference>
<dbReference type="PANTHER" id="PTHR43261">
    <property type="entry name" value="TRANSLATION ELONGATION FACTOR G-RELATED"/>
    <property type="match status" value="1"/>
</dbReference>
<evidence type="ECO:0000256" key="2">
    <source>
        <dbReference type="ARBA" id="ARBA00022741"/>
    </source>
</evidence>
<comment type="function">
    <text evidence="6">Catalyzes the GTP-dependent ribosomal translocation step during translation elongation. During this step, the ribosome changes from the pre-translocational (PRE) to the post-translocational (POST) state as the newly formed A-site-bound peptidyl-tRNA and P-site-bound deacylated tRNA move to the P and E sites, respectively. Catalyzes the coordinated movement of the two tRNA molecules, the mRNA and conformational changes in the ribosome.</text>
</comment>
<dbReference type="Gene3D" id="3.30.70.870">
    <property type="entry name" value="Elongation Factor G (Translational Gtpase), domain 3"/>
    <property type="match status" value="1"/>
</dbReference>
<evidence type="ECO:0000256" key="6">
    <source>
        <dbReference type="ARBA" id="ARBA00024731"/>
    </source>
</evidence>
<dbReference type="NCBIfam" id="TIGR00231">
    <property type="entry name" value="small_GTP"/>
    <property type="match status" value="1"/>
</dbReference>
<dbReference type="SUPFAM" id="SSF52540">
    <property type="entry name" value="P-loop containing nucleoside triphosphate hydrolases"/>
    <property type="match status" value="1"/>
</dbReference>
<keyword evidence="10" id="KW-1185">Reference proteome</keyword>
<dbReference type="InterPro" id="IPR009022">
    <property type="entry name" value="EFG_III"/>
</dbReference>
<dbReference type="eggNOG" id="COG0480">
    <property type="taxonomic scope" value="Bacteria"/>
</dbReference>
<dbReference type="Gene3D" id="3.40.50.300">
    <property type="entry name" value="P-loop containing nucleotide triphosphate hydrolases"/>
    <property type="match status" value="1"/>
</dbReference>
<dbReference type="InterPro" id="IPR031157">
    <property type="entry name" value="G_TR_CS"/>
</dbReference>
<evidence type="ECO:0000256" key="1">
    <source>
        <dbReference type="ARBA" id="ARBA00005870"/>
    </source>
</evidence>
<dbReference type="SMART" id="SM00838">
    <property type="entry name" value="EFG_C"/>
    <property type="match status" value="1"/>
</dbReference>
<dbReference type="EMBL" id="CP006585">
    <property type="protein sequence ID" value="AGW14254.1"/>
    <property type="molecule type" value="Genomic_DNA"/>
</dbReference>
<dbReference type="GO" id="GO:0003746">
    <property type="term" value="F:translation elongation factor activity"/>
    <property type="evidence" value="ECO:0007669"/>
    <property type="project" value="UniProtKB-UniRule"/>
</dbReference>
<dbReference type="Pfam" id="PF22042">
    <property type="entry name" value="EF-G_D2"/>
    <property type="match status" value="1"/>
</dbReference>
<dbReference type="PROSITE" id="PS00301">
    <property type="entry name" value="G_TR_1"/>
    <property type="match status" value="1"/>
</dbReference>
<dbReference type="InterPro" id="IPR053905">
    <property type="entry name" value="EF-G-like_DII"/>
</dbReference>
<dbReference type="InterPro" id="IPR014721">
    <property type="entry name" value="Ribsml_uS5_D2-typ_fold_subgr"/>
</dbReference>
<evidence type="ECO:0000256" key="7">
    <source>
        <dbReference type="NCBIfam" id="TIGR00484"/>
    </source>
</evidence>
<dbReference type="PATRIC" id="fig|1121448.10.peg.2469"/>
<evidence type="ECO:0000256" key="4">
    <source>
        <dbReference type="ARBA" id="ARBA00022917"/>
    </source>
</evidence>
<dbReference type="InterPro" id="IPR005517">
    <property type="entry name" value="Transl_elong_EFG/EF2_IV"/>
</dbReference>
<dbReference type="Gene3D" id="3.30.70.240">
    <property type="match status" value="1"/>
</dbReference>
<dbReference type="Gene3D" id="3.30.230.10">
    <property type="match status" value="1"/>
</dbReference>
<dbReference type="KEGG" id="dgg:DGI_2518"/>
<dbReference type="RefSeq" id="WP_021761254.1">
    <property type="nucleotide sequence ID" value="NC_022444.1"/>
</dbReference>
<dbReference type="AlphaFoldDB" id="T2GDK3"/>
<accession>T2GDK3</accession>
<dbReference type="CDD" id="cd01886">
    <property type="entry name" value="EF-G"/>
    <property type="match status" value="1"/>
</dbReference>
<dbReference type="InterPro" id="IPR009000">
    <property type="entry name" value="Transl_B-barrel_sf"/>
</dbReference>
<dbReference type="CDD" id="cd01680">
    <property type="entry name" value="EFG_like_IV"/>
    <property type="match status" value="1"/>
</dbReference>
<dbReference type="PRINTS" id="PR00315">
    <property type="entry name" value="ELONGATNFCT"/>
</dbReference>
<dbReference type="SUPFAM" id="SSF54211">
    <property type="entry name" value="Ribosomal protein S5 domain 2-like"/>
    <property type="match status" value="1"/>
</dbReference>
<reference evidence="9 10" key="1">
    <citation type="journal article" date="2013" name="J. Bacteriol.">
        <title>Roles of HynAB and Ech, the only two hydrogenases found in the model sulfate reducer Desulfovibrio gigas.</title>
        <authorList>
            <person name="Morais-Silva F.O."/>
            <person name="Santos C.I."/>
            <person name="Rodrigues R."/>
            <person name="Pereira I.A."/>
            <person name="Rodrigues-Pousada C."/>
        </authorList>
    </citation>
    <scope>NUCLEOTIDE SEQUENCE [LARGE SCALE GENOMIC DNA]</scope>
    <source>
        <strain evidence="10">ATCC 19364 / DSM 1382 / NCIMB 9332 / VKM B-1759</strain>
    </source>
</reference>
<proteinExistence type="inferred from homology"/>
<dbReference type="InterPro" id="IPR004540">
    <property type="entry name" value="Transl_elong_EFG/EF2"/>
</dbReference>
<dbReference type="SUPFAM" id="SSF50447">
    <property type="entry name" value="Translation proteins"/>
    <property type="match status" value="1"/>
</dbReference>
<dbReference type="InterPro" id="IPR005225">
    <property type="entry name" value="Small_GTP-bd"/>
</dbReference>
<dbReference type="InterPro" id="IPR000795">
    <property type="entry name" value="T_Tr_GTP-bd_dom"/>
</dbReference>
<dbReference type="FunFam" id="3.30.70.870:FF:000002">
    <property type="entry name" value="Translation elongation factor 2"/>
    <property type="match status" value="1"/>
</dbReference>
<dbReference type="InterPro" id="IPR035647">
    <property type="entry name" value="EFG_III/V"/>
</dbReference>